<reference evidence="1 2" key="1">
    <citation type="journal article" date="2021" name="Commun. Biol.">
        <title>The genome of Shorea leprosula (Dipterocarpaceae) highlights the ecological relevance of drought in aseasonal tropical rainforests.</title>
        <authorList>
            <person name="Ng K.K.S."/>
            <person name="Kobayashi M.J."/>
            <person name="Fawcett J.A."/>
            <person name="Hatakeyama M."/>
            <person name="Paape T."/>
            <person name="Ng C.H."/>
            <person name="Ang C.C."/>
            <person name="Tnah L.H."/>
            <person name="Lee C.T."/>
            <person name="Nishiyama T."/>
            <person name="Sese J."/>
            <person name="O'Brien M.J."/>
            <person name="Copetti D."/>
            <person name="Mohd Noor M.I."/>
            <person name="Ong R.C."/>
            <person name="Putra M."/>
            <person name="Sireger I.Z."/>
            <person name="Indrioko S."/>
            <person name="Kosugi Y."/>
            <person name="Izuno A."/>
            <person name="Isagi Y."/>
            <person name="Lee S.L."/>
            <person name="Shimizu K.K."/>
        </authorList>
    </citation>
    <scope>NUCLEOTIDE SEQUENCE [LARGE SCALE GENOMIC DNA]</scope>
    <source>
        <strain evidence="1">214</strain>
    </source>
</reference>
<sequence length="71" mass="7830">MHFMVAALQALNYWPFVFKLLKNLRSSSNKQTIAGGKDQNSSHSVCTIVLSAGGVSQYLATCMEIYQFQGV</sequence>
<proteinExistence type="predicted"/>
<dbReference type="Proteomes" id="UP001054252">
    <property type="component" value="Unassembled WGS sequence"/>
</dbReference>
<comment type="caution">
    <text evidence="1">The sequence shown here is derived from an EMBL/GenBank/DDBJ whole genome shotgun (WGS) entry which is preliminary data.</text>
</comment>
<keyword evidence="2" id="KW-1185">Reference proteome</keyword>
<accession>A0AAV5MTK5</accession>
<evidence type="ECO:0000313" key="1">
    <source>
        <dbReference type="EMBL" id="GKV52314.1"/>
    </source>
</evidence>
<protein>
    <submittedName>
        <fullName evidence="1">Uncharacterized protein</fullName>
    </submittedName>
</protein>
<evidence type="ECO:0000313" key="2">
    <source>
        <dbReference type="Proteomes" id="UP001054252"/>
    </source>
</evidence>
<name>A0AAV5MTK5_9ROSI</name>
<organism evidence="1 2">
    <name type="scientific">Rubroshorea leprosula</name>
    <dbReference type="NCBI Taxonomy" id="152421"/>
    <lineage>
        <taxon>Eukaryota</taxon>
        <taxon>Viridiplantae</taxon>
        <taxon>Streptophyta</taxon>
        <taxon>Embryophyta</taxon>
        <taxon>Tracheophyta</taxon>
        <taxon>Spermatophyta</taxon>
        <taxon>Magnoliopsida</taxon>
        <taxon>eudicotyledons</taxon>
        <taxon>Gunneridae</taxon>
        <taxon>Pentapetalae</taxon>
        <taxon>rosids</taxon>
        <taxon>malvids</taxon>
        <taxon>Malvales</taxon>
        <taxon>Dipterocarpaceae</taxon>
        <taxon>Rubroshorea</taxon>
    </lineage>
</organism>
<dbReference type="EMBL" id="BPVZ01000666">
    <property type="protein sequence ID" value="GKV52314.1"/>
    <property type="molecule type" value="Genomic_DNA"/>
</dbReference>
<dbReference type="AlphaFoldDB" id="A0AAV5MTK5"/>
<gene>
    <name evidence="1" type="ORF">SLEP1_g58903</name>
</gene>